<evidence type="ECO:0000259" key="1">
    <source>
        <dbReference type="SMART" id="SM00670"/>
    </source>
</evidence>
<dbReference type="KEGG" id="psyt:DSAG12_01236"/>
<feature type="domain" description="PIN" evidence="1">
    <location>
        <begin position="9"/>
        <end position="124"/>
    </location>
</feature>
<proteinExistence type="predicted"/>
<protein>
    <recommendedName>
        <fullName evidence="1">PIN domain-containing protein</fullName>
    </recommendedName>
</protein>
<dbReference type="Proteomes" id="UP000321408">
    <property type="component" value="Chromosome"/>
</dbReference>
<dbReference type="EMBL" id="CP042905">
    <property type="protein sequence ID" value="QEE15411.1"/>
    <property type="molecule type" value="Genomic_DNA"/>
</dbReference>
<gene>
    <name evidence="2" type="ORF">DSAG12_01236</name>
</gene>
<accession>A0A5B9D8S5</accession>
<name>A0A5B9D8S5_9ARCH</name>
<dbReference type="InterPro" id="IPR002716">
    <property type="entry name" value="PIN_dom"/>
</dbReference>
<evidence type="ECO:0000313" key="3">
    <source>
        <dbReference type="Proteomes" id="UP000321408"/>
    </source>
</evidence>
<dbReference type="Pfam" id="PF18477">
    <property type="entry name" value="PIN_9"/>
    <property type="match status" value="1"/>
</dbReference>
<dbReference type="InterPro" id="IPR041120">
    <property type="entry name" value="PIN_9"/>
</dbReference>
<dbReference type="AlphaFoldDB" id="A0A5B9D8S5"/>
<dbReference type="Gene3D" id="3.40.50.1010">
    <property type="entry name" value="5'-nuclease"/>
    <property type="match status" value="1"/>
</dbReference>
<sequence length="145" mass="17082">MSLPAKSQILIFLDANFILTPSTLNVDIYKELKINFPNTYKLVVLSAIFTELEEKIKKYPRKTKLKQEYQLCRAILERQTYTLIQCERQHPGKLVDDLLLEFALNSSKKGNNVYIATNDKELRKKCRDKKIKVIFVRQNKFLEIE</sequence>
<dbReference type="InterPro" id="IPR029060">
    <property type="entry name" value="PIN-like_dom_sf"/>
</dbReference>
<dbReference type="SUPFAM" id="SSF88723">
    <property type="entry name" value="PIN domain-like"/>
    <property type="match status" value="1"/>
</dbReference>
<dbReference type="SMART" id="SM00670">
    <property type="entry name" value="PINc"/>
    <property type="match status" value="1"/>
</dbReference>
<organism evidence="2 3">
    <name type="scientific">Promethearchaeum syntrophicum</name>
    <dbReference type="NCBI Taxonomy" id="2594042"/>
    <lineage>
        <taxon>Archaea</taxon>
        <taxon>Promethearchaeati</taxon>
        <taxon>Promethearchaeota</taxon>
        <taxon>Promethearchaeia</taxon>
        <taxon>Promethearchaeales</taxon>
        <taxon>Promethearchaeaceae</taxon>
        <taxon>Promethearchaeum</taxon>
    </lineage>
</organism>
<dbReference type="RefSeq" id="WP_147662319.1">
    <property type="nucleotide sequence ID" value="NZ_CP042905.2"/>
</dbReference>
<keyword evidence="3" id="KW-1185">Reference proteome</keyword>
<dbReference type="GeneID" id="41329228"/>
<reference evidence="2 3" key="1">
    <citation type="journal article" date="2020" name="Nature">
        <title>Isolation of an archaeon at the prokaryote-eukaryote interface.</title>
        <authorList>
            <person name="Imachi H."/>
            <person name="Nobu M.K."/>
            <person name="Nakahara N."/>
            <person name="Morono Y."/>
            <person name="Ogawara M."/>
            <person name="Takaki Y."/>
            <person name="Takano Y."/>
            <person name="Uematsu K."/>
            <person name="Ikuta T."/>
            <person name="Ito M."/>
            <person name="Matsui Y."/>
            <person name="Miyazaki M."/>
            <person name="Murata K."/>
            <person name="Saito Y."/>
            <person name="Sakai S."/>
            <person name="Song C."/>
            <person name="Tasumi E."/>
            <person name="Yamanaka Y."/>
            <person name="Yamaguchi T."/>
            <person name="Kamagata Y."/>
            <person name="Tamaki H."/>
            <person name="Takai K."/>
        </authorList>
    </citation>
    <scope>NUCLEOTIDE SEQUENCE [LARGE SCALE GENOMIC DNA]</scope>
    <source>
        <strain evidence="2 3">MK-D1</strain>
    </source>
</reference>
<evidence type="ECO:0000313" key="2">
    <source>
        <dbReference type="EMBL" id="QEE15411.1"/>
    </source>
</evidence>
<reference evidence="2 3" key="2">
    <citation type="journal article" date="2024" name="Int. J. Syst. Evol. Microbiol.">
        <title>Promethearchaeum syntrophicum gen. nov., sp. nov., an anaerobic, obligately syntrophic archaeon, the first isolate of the lineage 'Asgard' archaea, and proposal of the new archaeal phylum Promethearchaeota phyl. nov. and kingdom Promethearchaeati regn. nov.</title>
        <authorList>
            <person name="Imachi H."/>
            <person name="Nobu M.K."/>
            <person name="Kato S."/>
            <person name="Takaki Y."/>
            <person name="Miyazaki M."/>
            <person name="Miyata M."/>
            <person name="Ogawara M."/>
            <person name="Saito Y."/>
            <person name="Sakai S."/>
            <person name="Tahara Y.O."/>
            <person name="Takano Y."/>
            <person name="Tasumi E."/>
            <person name="Uematsu K."/>
            <person name="Yoshimura T."/>
            <person name="Itoh T."/>
            <person name="Ohkuma M."/>
            <person name="Takai K."/>
        </authorList>
    </citation>
    <scope>NUCLEOTIDE SEQUENCE [LARGE SCALE GENOMIC DNA]</scope>
    <source>
        <strain evidence="2 3">MK-D1</strain>
    </source>
</reference>